<proteinExistence type="predicted"/>
<keyword evidence="2" id="KW-1185">Reference proteome</keyword>
<sequence length="89" mass="10331">MASRTDHMKQFMLIYDRDRDELIHQEFGQDVDAATTAYRAAEIEYHDQPQMNIVLVGADSLETVKVTHSTYFPGARKRMLDQIRQLSTL</sequence>
<evidence type="ECO:0000313" key="2">
    <source>
        <dbReference type="Proteomes" id="UP000273001"/>
    </source>
</evidence>
<dbReference type="EMBL" id="CP032514">
    <property type="protein sequence ID" value="AYD89008.1"/>
    <property type="molecule type" value="Genomic_DNA"/>
</dbReference>
<reference evidence="1 2" key="1">
    <citation type="submission" date="2018-09" db="EMBL/GenBank/DDBJ databases">
        <authorList>
            <person name="Li J."/>
        </authorList>
    </citation>
    <scope>NUCLEOTIDE SEQUENCE [LARGE SCALE GENOMIC DNA]</scope>
    <source>
        <strain evidence="1 2">2129</strain>
    </source>
</reference>
<organism evidence="1 2">
    <name type="scientific">Actinomyces lilanjuaniae</name>
    <dbReference type="NCBI Taxonomy" id="2321394"/>
    <lineage>
        <taxon>Bacteria</taxon>
        <taxon>Bacillati</taxon>
        <taxon>Actinomycetota</taxon>
        <taxon>Actinomycetes</taxon>
        <taxon>Actinomycetales</taxon>
        <taxon>Actinomycetaceae</taxon>
        <taxon>Actinomyces</taxon>
    </lineage>
</organism>
<dbReference type="Proteomes" id="UP000273001">
    <property type="component" value="Chromosome"/>
</dbReference>
<name>A0ABM6Z160_9ACTO</name>
<accession>A0ABM6Z160</accession>
<gene>
    <name evidence="1" type="ORF">D5R93_01170</name>
</gene>
<protein>
    <submittedName>
        <fullName evidence="1">Uncharacterized protein</fullName>
    </submittedName>
</protein>
<evidence type="ECO:0000313" key="1">
    <source>
        <dbReference type="EMBL" id="AYD89008.1"/>
    </source>
</evidence>
<dbReference type="RefSeq" id="WP_120203291.1">
    <property type="nucleotide sequence ID" value="NZ_CP032514.1"/>
</dbReference>